<organism evidence="2 3">
    <name type="scientific">Candidatus Collierbacteria bacterium CG10_big_fil_rev_8_21_14_0_10_44_9</name>
    <dbReference type="NCBI Taxonomy" id="1974535"/>
    <lineage>
        <taxon>Bacteria</taxon>
        <taxon>Candidatus Collieribacteriota</taxon>
    </lineage>
</organism>
<dbReference type="EMBL" id="PFAF01000068">
    <property type="protein sequence ID" value="PIR98734.1"/>
    <property type="molecule type" value="Genomic_DNA"/>
</dbReference>
<dbReference type="Proteomes" id="UP000230796">
    <property type="component" value="Unassembled WGS sequence"/>
</dbReference>
<reference evidence="3" key="1">
    <citation type="submission" date="2017-09" db="EMBL/GenBank/DDBJ databases">
        <title>Depth-based differentiation of microbial function through sediment-hosted aquifers and enrichment of novel symbionts in the deep terrestrial subsurface.</title>
        <authorList>
            <person name="Probst A.J."/>
            <person name="Ladd B."/>
            <person name="Jarett J.K."/>
            <person name="Geller-Mcgrath D.E."/>
            <person name="Sieber C.M.K."/>
            <person name="Emerson J.B."/>
            <person name="Anantharaman K."/>
            <person name="Thomas B.C."/>
            <person name="Malmstrom R."/>
            <person name="Stieglmeier M."/>
            <person name="Klingl A."/>
            <person name="Woyke T."/>
            <person name="Ryan C.M."/>
            <person name="Banfield J.F."/>
        </authorList>
    </citation>
    <scope>NUCLEOTIDE SEQUENCE [LARGE SCALE GENOMIC DNA]</scope>
</reference>
<proteinExistence type="predicted"/>
<evidence type="ECO:0000313" key="2">
    <source>
        <dbReference type="EMBL" id="PIR98734.1"/>
    </source>
</evidence>
<keyword evidence="1" id="KW-0472">Membrane</keyword>
<evidence type="ECO:0000313" key="3">
    <source>
        <dbReference type="Proteomes" id="UP000230796"/>
    </source>
</evidence>
<sequence length="141" mass="15790">MKKSNITLFILTIIVVLTVIYGYLDGGSPKSAQNKRSDSTRVQNIRTIKNWVNSYFQTNKILPKTVLEASKGSNSPPSMVIPTEVIPTDPETKNDYEYASTSLSEFKVCATFSESTLNNTSDKDFEHPSGYYCYTFTAGKY</sequence>
<comment type="caution">
    <text evidence="2">The sequence shown here is derived from an EMBL/GenBank/DDBJ whole genome shotgun (WGS) entry which is preliminary data.</text>
</comment>
<accession>A0A2H0VI02</accession>
<evidence type="ECO:0008006" key="4">
    <source>
        <dbReference type="Google" id="ProtNLM"/>
    </source>
</evidence>
<name>A0A2H0VI02_9BACT</name>
<gene>
    <name evidence="2" type="ORF">COT87_03220</name>
</gene>
<keyword evidence="1" id="KW-0812">Transmembrane</keyword>
<feature type="transmembrane region" description="Helical" evidence="1">
    <location>
        <begin position="6"/>
        <end position="24"/>
    </location>
</feature>
<dbReference type="AlphaFoldDB" id="A0A2H0VI02"/>
<protein>
    <recommendedName>
        <fullName evidence="4">Type II secretion system protein GspG C-terminal domain-containing protein</fullName>
    </recommendedName>
</protein>
<keyword evidence="1" id="KW-1133">Transmembrane helix</keyword>
<evidence type="ECO:0000256" key="1">
    <source>
        <dbReference type="SAM" id="Phobius"/>
    </source>
</evidence>